<evidence type="ECO:0000313" key="3">
    <source>
        <dbReference type="Proteomes" id="UP000176405"/>
    </source>
</evidence>
<organism evidence="2 3">
    <name type="scientific">Candidatus Daviesbacteria bacterium RIFCSPHIGHO2_12_FULL_43_11</name>
    <dbReference type="NCBI Taxonomy" id="1797780"/>
    <lineage>
        <taxon>Bacteria</taxon>
        <taxon>Candidatus Daviesiibacteriota</taxon>
    </lineage>
</organism>
<comment type="caution">
    <text evidence="2">The sequence shown here is derived from an EMBL/GenBank/DDBJ whole genome shotgun (WGS) entry which is preliminary data.</text>
</comment>
<protein>
    <submittedName>
        <fullName evidence="2">Uncharacterized protein</fullName>
    </submittedName>
</protein>
<accession>A0A1F5K392</accession>
<sequence length="64" mass="6870">MAFQLSGVVDKINPAKRKAAKTAGNTKALPRRFFNQPPIPPPLPGREEARITNGPVKVATSSCK</sequence>
<name>A0A1F5K392_9BACT</name>
<reference evidence="2 3" key="1">
    <citation type="journal article" date="2016" name="Nat. Commun.">
        <title>Thousands of microbial genomes shed light on interconnected biogeochemical processes in an aquifer system.</title>
        <authorList>
            <person name="Anantharaman K."/>
            <person name="Brown C.T."/>
            <person name="Hug L.A."/>
            <person name="Sharon I."/>
            <person name="Castelle C.J."/>
            <person name="Probst A.J."/>
            <person name="Thomas B.C."/>
            <person name="Singh A."/>
            <person name="Wilkins M.J."/>
            <person name="Karaoz U."/>
            <person name="Brodie E.L."/>
            <person name="Williams K.H."/>
            <person name="Hubbard S.S."/>
            <person name="Banfield J.F."/>
        </authorList>
    </citation>
    <scope>NUCLEOTIDE SEQUENCE [LARGE SCALE GENOMIC DNA]</scope>
</reference>
<dbReference type="AlphaFoldDB" id="A0A1F5K392"/>
<dbReference type="EMBL" id="MFDH01000026">
    <property type="protein sequence ID" value="OGE35250.1"/>
    <property type="molecule type" value="Genomic_DNA"/>
</dbReference>
<gene>
    <name evidence="2" type="ORF">A3E45_03715</name>
</gene>
<evidence type="ECO:0000256" key="1">
    <source>
        <dbReference type="SAM" id="MobiDB-lite"/>
    </source>
</evidence>
<evidence type="ECO:0000313" key="2">
    <source>
        <dbReference type="EMBL" id="OGE35250.1"/>
    </source>
</evidence>
<proteinExistence type="predicted"/>
<feature type="region of interest" description="Disordered" evidence="1">
    <location>
        <begin position="30"/>
        <end position="64"/>
    </location>
</feature>
<dbReference type="Proteomes" id="UP000176405">
    <property type="component" value="Unassembled WGS sequence"/>
</dbReference>